<keyword evidence="2" id="KW-0805">Transcription regulation</keyword>
<keyword evidence="4" id="KW-0804">Transcription</keyword>
<keyword evidence="1" id="KW-0678">Repressor</keyword>
<dbReference type="Pfam" id="PF17932">
    <property type="entry name" value="TetR_C_24"/>
    <property type="match status" value="1"/>
</dbReference>
<proteinExistence type="predicted"/>
<evidence type="ECO:0000256" key="4">
    <source>
        <dbReference type="ARBA" id="ARBA00023163"/>
    </source>
</evidence>
<dbReference type="SUPFAM" id="SSF48498">
    <property type="entry name" value="Tetracyclin repressor-like, C-terminal domain"/>
    <property type="match status" value="1"/>
</dbReference>
<keyword evidence="9" id="KW-1185">Reference proteome</keyword>
<dbReference type="Gene3D" id="1.10.357.10">
    <property type="entry name" value="Tetracycline Repressor, domain 2"/>
    <property type="match status" value="1"/>
</dbReference>
<evidence type="ECO:0000256" key="2">
    <source>
        <dbReference type="ARBA" id="ARBA00023015"/>
    </source>
</evidence>
<dbReference type="PROSITE" id="PS50977">
    <property type="entry name" value="HTH_TETR_2"/>
    <property type="match status" value="1"/>
</dbReference>
<keyword evidence="3 5" id="KW-0238">DNA-binding</keyword>
<dbReference type="PANTHER" id="PTHR30055:SF175">
    <property type="entry name" value="HTH-TYPE TRANSCRIPTIONAL REPRESSOR KSTR2"/>
    <property type="match status" value="1"/>
</dbReference>
<dbReference type="SUPFAM" id="SSF46689">
    <property type="entry name" value="Homeodomain-like"/>
    <property type="match status" value="1"/>
</dbReference>
<feature type="domain" description="HTH tetR-type" evidence="7">
    <location>
        <begin position="44"/>
        <end position="104"/>
    </location>
</feature>
<gene>
    <name evidence="8" type="ORF">ACFFIO_00755</name>
</gene>
<organism evidence="8 9">
    <name type="scientific">Citricoccus parietis</name>
    <dbReference type="NCBI Taxonomy" id="592307"/>
    <lineage>
        <taxon>Bacteria</taxon>
        <taxon>Bacillati</taxon>
        <taxon>Actinomycetota</taxon>
        <taxon>Actinomycetes</taxon>
        <taxon>Micrococcales</taxon>
        <taxon>Micrococcaceae</taxon>
        <taxon>Citricoccus</taxon>
    </lineage>
</organism>
<dbReference type="InterPro" id="IPR036271">
    <property type="entry name" value="Tet_transcr_reg_TetR-rel_C_sf"/>
</dbReference>
<accession>A0ABV6F0L0</accession>
<feature type="region of interest" description="Disordered" evidence="6">
    <location>
        <begin position="1"/>
        <end position="40"/>
    </location>
</feature>
<dbReference type="RefSeq" id="WP_159554453.1">
    <property type="nucleotide sequence ID" value="NZ_JBHLWH010000003.1"/>
</dbReference>
<evidence type="ECO:0000256" key="3">
    <source>
        <dbReference type="ARBA" id="ARBA00023125"/>
    </source>
</evidence>
<dbReference type="InterPro" id="IPR009057">
    <property type="entry name" value="Homeodomain-like_sf"/>
</dbReference>
<comment type="caution">
    <text evidence="8">The sequence shown here is derived from an EMBL/GenBank/DDBJ whole genome shotgun (WGS) entry which is preliminary data.</text>
</comment>
<sequence length="234" mass="25761">MLGGSAGISLNGARADSKVEDGEESGPLSNSKPASGGYGRRPAAETIQAFIATAQDLFAERGYNGTSISDIVKAMGLTTASLYYHISSKQELLYKVLTTGIAPWVEQLEKINATDLDPMKKLRLAVENHLSFVLDNPNGVIVFQRERRFLGAPYKDNYLKQINRYDELFTEIIEAGMPGGVTGDPRLMRLAILGMINWTAEWYNPEGRLGADDIRRAFSEIVMDRILASDDPTK</sequence>
<protein>
    <submittedName>
        <fullName evidence="8">TetR family transcriptional regulator</fullName>
    </submittedName>
</protein>
<evidence type="ECO:0000256" key="6">
    <source>
        <dbReference type="SAM" id="MobiDB-lite"/>
    </source>
</evidence>
<reference evidence="8 9" key="1">
    <citation type="submission" date="2024-09" db="EMBL/GenBank/DDBJ databases">
        <authorList>
            <person name="Sun Q."/>
            <person name="Mori K."/>
        </authorList>
    </citation>
    <scope>NUCLEOTIDE SEQUENCE [LARGE SCALE GENOMIC DNA]</scope>
    <source>
        <strain evidence="8 9">CCM 7609</strain>
    </source>
</reference>
<evidence type="ECO:0000259" key="7">
    <source>
        <dbReference type="PROSITE" id="PS50977"/>
    </source>
</evidence>
<dbReference type="PANTHER" id="PTHR30055">
    <property type="entry name" value="HTH-TYPE TRANSCRIPTIONAL REGULATOR RUTR"/>
    <property type="match status" value="1"/>
</dbReference>
<dbReference type="Pfam" id="PF00440">
    <property type="entry name" value="TetR_N"/>
    <property type="match status" value="1"/>
</dbReference>
<dbReference type="EMBL" id="JBHLWH010000003">
    <property type="protein sequence ID" value="MFC0247031.1"/>
    <property type="molecule type" value="Genomic_DNA"/>
</dbReference>
<dbReference type="Gene3D" id="1.10.10.60">
    <property type="entry name" value="Homeodomain-like"/>
    <property type="match status" value="1"/>
</dbReference>
<dbReference type="Proteomes" id="UP001589766">
    <property type="component" value="Unassembled WGS sequence"/>
</dbReference>
<evidence type="ECO:0000256" key="1">
    <source>
        <dbReference type="ARBA" id="ARBA00022491"/>
    </source>
</evidence>
<feature type="DNA-binding region" description="H-T-H motif" evidence="5">
    <location>
        <begin position="67"/>
        <end position="86"/>
    </location>
</feature>
<evidence type="ECO:0000313" key="9">
    <source>
        <dbReference type="Proteomes" id="UP001589766"/>
    </source>
</evidence>
<evidence type="ECO:0000313" key="8">
    <source>
        <dbReference type="EMBL" id="MFC0247031.1"/>
    </source>
</evidence>
<dbReference type="InterPro" id="IPR001647">
    <property type="entry name" value="HTH_TetR"/>
</dbReference>
<evidence type="ECO:0000256" key="5">
    <source>
        <dbReference type="PROSITE-ProRule" id="PRU00335"/>
    </source>
</evidence>
<dbReference type="PRINTS" id="PR00455">
    <property type="entry name" value="HTHTETR"/>
</dbReference>
<dbReference type="InterPro" id="IPR050109">
    <property type="entry name" value="HTH-type_TetR-like_transc_reg"/>
</dbReference>
<dbReference type="InterPro" id="IPR041490">
    <property type="entry name" value="KstR2_TetR_C"/>
</dbReference>
<name>A0ABV6F0L0_9MICC</name>